<name>A0AAW2ECG4_9HYME</name>
<dbReference type="EMBL" id="JADYXP020000026">
    <property type="protein sequence ID" value="KAL0100004.1"/>
    <property type="molecule type" value="Genomic_DNA"/>
</dbReference>
<gene>
    <name evidence="1" type="ORF">PUN28_019469</name>
</gene>
<accession>A0AAW2ECG4</accession>
<proteinExistence type="predicted"/>
<reference evidence="1 2" key="1">
    <citation type="submission" date="2023-03" db="EMBL/GenBank/DDBJ databases">
        <title>High recombination rates correlate with genetic variation in Cardiocondyla obscurior ants.</title>
        <authorList>
            <person name="Errbii M."/>
        </authorList>
    </citation>
    <scope>NUCLEOTIDE SEQUENCE [LARGE SCALE GENOMIC DNA]</scope>
    <source>
        <strain evidence="1">Alpha-2009</strain>
        <tissue evidence="1">Whole body</tissue>
    </source>
</reference>
<protein>
    <submittedName>
        <fullName evidence="1">Uncharacterized protein</fullName>
    </submittedName>
</protein>
<evidence type="ECO:0000313" key="2">
    <source>
        <dbReference type="Proteomes" id="UP001430953"/>
    </source>
</evidence>
<dbReference type="Proteomes" id="UP001430953">
    <property type="component" value="Unassembled WGS sequence"/>
</dbReference>
<organism evidence="1 2">
    <name type="scientific">Cardiocondyla obscurior</name>
    <dbReference type="NCBI Taxonomy" id="286306"/>
    <lineage>
        <taxon>Eukaryota</taxon>
        <taxon>Metazoa</taxon>
        <taxon>Ecdysozoa</taxon>
        <taxon>Arthropoda</taxon>
        <taxon>Hexapoda</taxon>
        <taxon>Insecta</taxon>
        <taxon>Pterygota</taxon>
        <taxon>Neoptera</taxon>
        <taxon>Endopterygota</taxon>
        <taxon>Hymenoptera</taxon>
        <taxon>Apocrita</taxon>
        <taxon>Aculeata</taxon>
        <taxon>Formicoidea</taxon>
        <taxon>Formicidae</taxon>
        <taxon>Myrmicinae</taxon>
        <taxon>Cardiocondyla</taxon>
    </lineage>
</organism>
<dbReference type="AlphaFoldDB" id="A0AAW2ECG4"/>
<comment type="caution">
    <text evidence="1">The sequence shown here is derived from an EMBL/GenBank/DDBJ whole genome shotgun (WGS) entry which is preliminary data.</text>
</comment>
<evidence type="ECO:0000313" key="1">
    <source>
        <dbReference type="EMBL" id="KAL0100004.1"/>
    </source>
</evidence>
<sequence>MRQCVKANNSKSPQTVIITDGRISHTPVSVRKVYVDEISLTLRPTLAATDRYRWTGTRSRRKARHFKTDKRAFVERSNIHRVLGRFSSLLRHGARYVRG</sequence>
<keyword evidence="2" id="KW-1185">Reference proteome</keyword>